<protein>
    <submittedName>
        <fullName evidence="3">KAP family P-loop domain protein</fullName>
    </submittedName>
</protein>
<proteinExistence type="predicted"/>
<dbReference type="eggNOG" id="COG4928">
    <property type="taxonomic scope" value="Bacteria"/>
</dbReference>
<dbReference type="EMBL" id="CP001279">
    <property type="protein sequence ID" value="ACM93292.1"/>
    <property type="molecule type" value="Genomic_DNA"/>
</dbReference>
<sequence>MEKEFDVCDKNYNQNIENYLLQYCNYENSLNFAVLIKGKWGSGKTFFIKNFIENKKKEIKFIYVSLFGLSNIDEVSEKIFEAFHPILSSKQMKFFSAVAQGAIKFGLRVDLENLISLDKVFKQELEKYVDIKIDENVLIKNIFSWKKTNKNDEIINKNKIVFVFDDLERSLIDTKQSLALINDFVEQKDLKVILLCNEEEIEDKKIYNKFKEKVIGKEFEISFDFKEVYFSFIEIVEGENNKKFLKKYHLLIKDIFNKLKINNLRILQQTFVEFELFANNISKKYLDNEEFMKVLILHFFAFVMYYKKSNSLEELQKIESGFYKEGEENRSIFQKKLNISFGILFGISFWKKFLKEGYLNNLELNKYVENTVFFKSESKPDWVKLWHYWELDEEEFDNLLSKIKKQFFNCDIKFENFYIFLHVIGIIIFFMENEIINDINEKYIIKQIYKCIEKFKKNNYWTEKKFDIWNNPTGLGYLSENSELFDKIIDIFINEINEIERNKKNKQKIKDLENIVLNLKENKKEKVFQVLKKYESDSFFDLFSENQIDSLIKLPSNSLFLLNHIIYKRYISNYLDKNLCKYYLKELSFLRNFQDKITEHNITKLINFKQLAFKTLLENIRNAIEKLEKCKNEIS</sequence>
<dbReference type="Proteomes" id="UP000000448">
    <property type="component" value="Chromosome"/>
</dbReference>
<dbReference type="HOGENOM" id="CLU_022182_1_0_7"/>
<evidence type="ECO:0000313" key="4">
    <source>
        <dbReference type="Proteomes" id="UP000000448"/>
    </source>
</evidence>
<dbReference type="InterPro" id="IPR027417">
    <property type="entry name" value="P-loop_NTPase"/>
</dbReference>
<accession>B9LAE5</accession>
<organism evidence="3 4">
    <name type="scientific">Nautilia profundicola (strain ATCC BAA-1463 / DSM 18972 / AmH)</name>
    <dbReference type="NCBI Taxonomy" id="598659"/>
    <lineage>
        <taxon>Bacteria</taxon>
        <taxon>Pseudomonadati</taxon>
        <taxon>Campylobacterota</taxon>
        <taxon>Epsilonproteobacteria</taxon>
        <taxon>Nautiliales</taxon>
        <taxon>Nautiliaceae</taxon>
        <taxon>Nautilia</taxon>
    </lineage>
</organism>
<dbReference type="SUPFAM" id="SSF52540">
    <property type="entry name" value="P-loop containing nucleoside triphosphate hydrolases"/>
    <property type="match status" value="1"/>
</dbReference>
<name>B9LAE5_NAUPA</name>
<keyword evidence="1" id="KW-0175">Coiled coil</keyword>
<dbReference type="Gene3D" id="3.40.50.300">
    <property type="entry name" value="P-loop containing nucleotide triphosphate hydrolases"/>
    <property type="match status" value="1"/>
</dbReference>
<dbReference type="KEGG" id="nam:NAMH_1209"/>
<dbReference type="Pfam" id="PF07693">
    <property type="entry name" value="KAP_NTPase"/>
    <property type="match status" value="1"/>
</dbReference>
<feature type="coiled-coil region" evidence="1">
    <location>
        <begin position="489"/>
        <end position="522"/>
    </location>
</feature>
<reference evidence="3 4" key="1">
    <citation type="journal article" date="2009" name="PLoS Genet.">
        <title>Adaptations to submarine hydrothermal environments exemplified by the genome of Nautilia profundicola.</title>
        <authorList>
            <person name="Campbell B.J."/>
            <person name="Smith J.L."/>
            <person name="Hanson T.E."/>
            <person name="Klotz M.G."/>
            <person name="Stein L.Y."/>
            <person name="Lee C.K."/>
            <person name="Wu D."/>
            <person name="Robinson J.M."/>
            <person name="Khouri H.M."/>
            <person name="Eisen J.A."/>
            <person name="Cary S.C."/>
        </authorList>
    </citation>
    <scope>NUCLEOTIDE SEQUENCE [LARGE SCALE GENOMIC DNA]</scope>
    <source>
        <strain evidence="4">ATCC BAA-1463 / DSM 18972 / AmH</strain>
    </source>
</reference>
<dbReference type="AlphaFoldDB" id="B9LAE5"/>
<keyword evidence="4" id="KW-1185">Reference proteome</keyword>
<evidence type="ECO:0000259" key="2">
    <source>
        <dbReference type="Pfam" id="PF07693"/>
    </source>
</evidence>
<dbReference type="RefSeq" id="WP_015902344.1">
    <property type="nucleotide sequence ID" value="NC_012115.1"/>
</dbReference>
<gene>
    <name evidence="3" type="ordered locus">NAMH_1209</name>
</gene>
<evidence type="ECO:0000256" key="1">
    <source>
        <dbReference type="SAM" id="Coils"/>
    </source>
</evidence>
<dbReference type="InterPro" id="IPR011646">
    <property type="entry name" value="KAP_P-loop"/>
</dbReference>
<dbReference type="STRING" id="598659.NAMH_1209"/>
<feature type="domain" description="KAP NTPase" evidence="2">
    <location>
        <begin position="20"/>
        <end position="274"/>
    </location>
</feature>
<dbReference type="OrthoDB" id="88903at2"/>
<evidence type="ECO:0000313" key="3">
    <source>
        <dbReference type="EMBL" id="ACM93292.1"/>
    </source>
</evidence>